<dbReference type="EMBL" id="GEBQ01021178">
    <property type="protein sequence ID" value="JAT18799.1"/>
    <property type="molecule type" value="Transcribed_RNA"/>
</dbReference>
<evidence type="ECO:0000313" key="2">
    <source>
        <dbReference type="EMBL" id="JAT18799.1"/>
    </source>
</evidence>
<organism evidence="2">
    <name type="scientific">Graphocephala atropunctata</name>
    <dbReference type="NCBI Taxonomy" id="36148"/>
    <lineage>
        <taxon>Eukaryota</taxon>
        <taxon>Metazoa</taxon>
        <taxon>Ecdysozoa</taxon>
        <taxon>Arthropoda</taxon>
        <taxon>Hexapoda</taxon>
        <taxon>Insecta</taxon>
        <taxon>Pterygota</taxon>
        <taxon>Neoptera</taxon>
        <taxon>Paraneoptera</taxon>
        <taxon>Hemiptera</taxon>
        <taxon>Auchenorrhyncha</taxon>
        <taxon>Membracoidea</taxon>
        <taxon>Cicadellidae</taxon>
        <taxon>Cicadellinae</taxon>
        <taxon>Cicadellini</taxon>
        <taxon>Graphocephala</taxon>
    </lineage>
</organism>
<dbReference type="AlphaFoldDB" id="A0A1B6L4Z6"/>
<feature type="region of interest" description="Disordered" evidence="1">
    <location>
        <begin position="51"/>
        <end position="90"/>
    </location>
</feature>
<sequence length="119" mass="12879">MALTSLLYQTTSKTLSLATGAVMSQGKLAEPFTTAWTVTAGPCAKAVSKNKKAAAARSRSSNPRERCPAIPARRGVEDRVEETGQTNHFTPRGTALTLTLWECRHCSLLTPFDPEHSPH</sequence>
<reference evidence="2" key="1">
    <citation type="submission" date="2015-11" db="EMBL/GenBank/DDBJ databases">
        <title>De novo transcriptome assembly of four potential Pierce s Disease insect vectors from Arizona vineyards.</title>
        <authorList>
            <person name="Tassone E.E."/>
        </authorList>
    </citation>
    <scope>NUCLEOTIDE SEQUENCE</scope>
</reference>
<name>A0A1B6L4Z6_9HEMI</name>
<protein>
    <submittedName>
        <fullName evidence="2">Uncharacterized protein</fullName>
    </submittedName>
</protein>
<proteinExistence type="predicted"/>
<evidence type="ECO:0000256" key="1">
    <source>
        <dbReference type="SAM" id="MobiDB-lite"/>
    </source>
</evidence>
<gene>
    <name evidence="2" type="ORF">g.2385</name>
</gene>
<accession>A0A1B6L4Z6</accession>